<sequence length="826" mass="85342">MTRVEFEFYGPDGVAYKNKAFVIKLASAGFTQYQDGVILPDTIYAATDEFGKAIVEIMPSSTPYFVHVLSDEISYNDCCVPDLARFKFYVPDTDELVRAQDLFIEVPPTSTAYDEEAIRLITEAKVAAVNAAVEAKASADRAEEVADSIAADAQDARDSAESALLSKNAAAVSATSASDHAVAAGLSQVAAKDSEDAAKLSETAASQSATAAAQEADEATSASDLSKRWASEVENVVVADGKESSYSYSRKSAASATASAASAGTSSTQAGLATAAKTAAEAAAVTATAGANAASGSAATALTEANRSKTEADRAQGYASALTGSLVEAGSIDLSSNQYPAKPTFSSFWKVVVGGVVGGVDYGIGDTLVYSKTLDQFYKIDNTESVSSVNGKTGAVTLVKADVGLSQVDNTADANKPVSAPQQAALNAKEPTITAGTVNDFWNGTKGWTNLASSVRSVVLTGLSMASNAAVIATDSTIAAFGKLQAQLNNLVKVTSANDTTAGNLVTPGWMGLGTVSGIELPSGNANAALPSGNYYVQTTWTGSPFSGADSKNRGYIEVASWGQEGYQLQEFTPLFYAVGNSKMFRTNVGGTWGAWRPLAVGNIAAVNSTTAGEVLTVGSAGWNGGIAQVIGNGADCNNLVTAMLYAINGTYTNGPPNFSGNAFFLRVSVHGSGYEHQEAYGITQTLRAERIRVNNVWGAWQIMYNASNVGADPASTLGGLMSSSVVSGFTIFKFTNGAMCMMGALPDTAQIAANGSLNSSVTIPSGFISAAAIFPQVIATGATTVDHYGVGNYYVGNTTSFNFGIKNGATAQAFQVRAVIWGRWK</sequence>
<feature type="region of interest" description="Disordered" evidence="1">
    <location>
        <begin position="200"/>
        <end position="226"/>
    </location>
</feature>
<dbReference type="CDD" id="cd19958">
    <property type="entry name" value="pyocin_knob"/>
    <property type="match status" value="2"/>
</dbReference>
<protein>
    <recommendedName>
        <fullName evidence="4">Tail fiber protein</fullName>
    </recommendedName>
</protein>
<accession>A0A2S1PFW3</accession>
<evidence type="ECO:0000256" key="1">
    <source>
        <dbReference type="SAM" id="MobiDB-lite"/>
    </source>
</evidence>
<feature type="compositionally biased region" description="Low complexity" evidence="1">
    <location>
        <begin position="201"/>
        <end position="224"/>
    </location>
</feature>
<evidence type="ECO:0000313" key="2">
    <source>
        <dbReference type="EMBL" id="AWH15458.1"/>
    </source>
</evidence>
<name>A0A2S1PFW3_9CAUD</name>
<dbReference type="GeneID" id="77935230"/>
<reference evidence="2 3" key="1">
    <citation type="submission" date="2018-04" db="EMBL/GenBank/DDBJ databases">
        <title>Complete genome sequences of new Aeromonas and Pseudomonas phages promising in phage therapy dedicated to aquaculture.</title>
        <authorList>
            <person name="Kolsut J."/>
            <person name="Wojcik E."/>
            <person name="Wojtasik A."/>
            <person name="Dastych J."/>
        </authorList>
    </citation>
    <scope>NUCLEOTIDE SEQUENCE [LARGE SCALE GENOMIC DNA]</scope>
</reference>
<keyword evidence="3" id="KW-1185">Reference proteome</keyword>
<evidence type="ECO:0008006" key="4">
    <source>
        <dbReference type="Google" id="ProtNLM"/>
    </source>
</evidence>
<dbReference type="Proteomes" id="UP000246250">
    <property type="component" value="Segment"/>
</dbReference>
<evidence type="ECO:0000313" key="3">
    <source>
        <dbReference type="Proteomes" id="UP000246250"/>
    </source>
</evidence>
<dbReference type="KEGG" id="vg:77935230"/>
<organism evidence="2 3">
    <name type="scientific">Pseudomonas phage 98PfluR60PP</name>
    <dbReference type="NCBI Taxonomy" id="2163965"/>
    <lineage>
        <taxon>Viruses</taxon>
        <taxon>Duplodnaviria</taxon>
        <taxon>Heunggongvirae</taxon>
        <taxon>Uroviricota</taxon>
        <taxon>Caudoviricetes</taxon>
        <taxon>Schitoviridae</taxon>
        <taxon>Littlefixvirus</taxon>
        <taxon>Littlefixvirus 98Pflur60pp</taxon>
    </lineage>
</organism>
<dbReference type="EMBL" id="MH179480">
    <property type="protein sequence ID" value="AWH15458.1"/>
    <property type="molecule type" value="Genomic_DNA"/>
</dbReference>
<dbReference type="RefSeq" id="YP_010659262.1">
    <property type="nucleotide sequence ID" value="NC_070866.1"/>
</dbReference>
<proteinExistence type="predicted"/>